<sequence length="375" mass="41404">MSHSTTLPDAFSGEQNGVKKRNQKTTFVHNTVEAFRFESIECMADGKKRRAYRSILRLIRQQLASATPRQLHASVAARPEQTASVNPLITSATEMKQICTVEPNTSSTLDSSSSCIQTSTEPKAVVALEVITDEVQEMKIDDGSTIDDAGKISDLSAEAVTAKLLELAPSVYEDPFCAVTADGTVHISEYYLVSDPLVDAQRLSNHDKRSSKSIRICEIAVVFYVKASANIETNLCRTFGLTRNSVWWAADFTRNCQADVSSCWNVVLRCVETHPLQHGFTVVNLSAFSGALRACGLANSCHFVAHLPHTLHNDEILQFIDETNDELPQEDGEEQVETFLQLSDGYTGRRCFVEQHVLQTATVASSQEVIEDVNR</sequence>
<evidence type="ECO:0000313" key="2">
    <source>
        <dbReference type="Proteomes" id="UP000887569"/>
    </source>
</evidence>
<accession>A0A915BPS7</accession>
<reference evidence="3 4" key="1">
    <citation type="submission" date="2022-11" db="UniProtKB">
        <authorList>
            <consortium name="WormBaseParasite"/>
        </authorList>
    </citation>
    <scope>IDENTIFICATION</scope>
</reference>
<keyword evidence="2" id="KW-1185">Reference proteome</keyword>
<name>A0A915BPS7_PARUN</name>
<organism evidence="2 3">
    <name type="scientific">Parascaris univalens</name>
    <name type="common">Nematode worm</name>
    <dbReference type="NCBI Taxonomy" id="6257"/>
    <lineage>
        <taxon>Eukaryota</taxon>
        <taxon>Metazoa</taxon>
        <taxon>Ecdysozoa</taxon>
        <taxon>Nematoda</taxon>
        <taxon>Chromadorea</taxon>
        <taxon>Rhabditida</taxon>
        <taxon>Spirurina</taxon>
        <taxon>Ascaridomorpha</taxon>
        <taxon>Ascaridoidea</taxon>
        <taxon>Ascarididae</taxon>
        <taxon>Parascaris</taxon>
    </lineage>
</organism>
<protein>
    <submittedName>
        <fullName evidence="3 4">Uncharacterized protein</fullName>
    </submittedName>
</protein>
<evidence type="ECO:0000313" key="4">
    <source>
        <dbReference type="WBParaSite" id="PgR050X_g040_t03"/>
    </source>
</evidence>
<dbReference type="PANTHER" id="PTHR35373:SF1">
    <property type="entry name" value="SET DOMAIN-CONTAINING PROTEIN"/>
    <property type="match status" value="1"/>
</dbReference>
<dbReference type="PANTHER" id="PTHR35373">
    <property type="entry name" value="PROTEIN CBG16894"/>
    <property type="match status" value="1"/>
</dbReference>
<evidence type="ECO:0000256" key="1">
    <source>
        <dbReference type="SAM" id="MobiDB-lite"/>
    </source>
</evidence>
<feature type="region of interest" description="Disordered" evidence="1">
    <location>
        <begin position="1"/>
        <end position="23"/>
    </location>
</feature>
<dbReference type="WBParaSite" id="PgR050X_g040_t03">
    <property type="protein sequence ID" value="PgR050X_g040_t03"/>
    <property type="gene ID" value="PgR050X_g040"/>
</dbReference>
<proteinExistence type="predicted"/>
<dbReference type="WBParaSite" id="PgR050X_g040_t01">
    <property type="protein sequence ID" value="PgR050X_g040_t01"/>
    <property type="gene ID" value="PgR050X_g040"/>
</dbReference>
<dbReference type="AlphaFoldDB" id="A0A915BPS7"/>
<evidence type="ECO:0000313" key="3">
    <source>
        <dbReference type="WBParaSite" id="PgR050X_g040_t01"/>
    </source>
</evidence>
<dbReference type="Proteomes" id="UP000887569">
    <property type="component" value="Unplaced"/>
</dbReference>